<accession>W0V205</accession>
<dbReference type="HOGENOM" id="CLU_2034942_0_0_4"/>
<name>W0V205_9BURK</name>
<evidence type="ECO:0000313" key="2">
    <source>
        <dbReference type="Proteomes" id="UP000027604"/>
    </source>
</evidence>
<protein>
    <submittedName>
        <fullName evidence="1">Uncharacterized protein</fullName>
    </submittedName>
</protein>
<proteinExistence type="predicted"/>
<reference evidence="1 2" key="1">
    <citation type="journal article" date="2015" name="Genome Announc.">
        <title>Genome Sequence of Mushroom Soft-Rot Pathogen Janthinobacterium agaricidamnosum.</title>
        <authorList>
            <person name="Graupner K."/>
            <person name="Lackner G."/>
            <person name="Hertweck C."/>
        </authorList>
    </citation>
    <scope>NUCLEOTIDE SEQUENCE [LARGE SCALE GENOMIC DNA]</scope>
    <source>
        <strain evidence="2">NBRC 102515 / DSM 9628</strain>
    </source>
</reference>
<dbReference type="EMBL" id="HG322949">
    <property type="protein sequence ID" value="CDG81307.1"/>
    <property type="molecule type" value="Genomic_DNA"/>
</dbReference>
<dbReference type="OrthoDB" id="766804at2"/>
<dbReference type="RefSeq" id="WP_038488672.1">
    <property type="nucleotide sequence ID" value="NZ_BCTH01000048.1"/>
</dbReference>
<gene>
    <name evidence="1" type="ORF">GJA_648</name>
</gene>
<keyword evidence="2" id="KW-1185">Reference proteome</keyword>
<sequence length="121" mass="13192">MPNNINISGSTLQGTFAVGHQSTSVSTGNQSFQNNQLTGSFEALSQELARHGVTEADIADLRKALEQDKNAPELAHKKNGPKVTEWMQNMFGKAINTIWQVEIGMAGSLLASAIQRYYGWP</sequence>
<dbReference type="PATRIC" id="fig|1349767.4.peg.2361"/>
<organism evidence="1 2">
    <name type="scientific">Janthinobacterium agaricidamnosum NBRC 102515 = DSM 9628</name>
    <dbReference type="NCBI Taxonomy" id="1349767"/>
    <lineage>
        <taxon>Bacteria</taxon>
        <taxon>Pseudomonadati</taxon>
        <taxon>Pseudomonadota</taxon>
        <taxon>Betaproteobacteria</taxon>
        <taxon>Burkholderiales</taxon>
        <taxon>Oxalobacteraceae</taxon>
        <taxon>Janthinobacterium</taxon>
    </lineage>
</organism>
<dbReference type="AlphaFoldDB" id="W0V205"/>
<dbReference type="STRING" id="1349767.GJA_648"/>
<evidence type="ECO:0000313" key="1">
    <source>
        <dbReference type="EMBL" id="CDG81307.1"/>
    </source>
</evidence>
<dbReference type="KEGG" id="jag:GJA_648"/>
<dbReference type="Proteomes" id="UP000027604">
    <property type="component" value="Chromosome I"/>
</dbReference>